<gene>
    <name evidence="1" type="ORF">IAC74_06060</name>
</gene>
<evidence type="ECO:0000313" key="1">
    <source>
        <dbReference type="EMBL" id="HIV03121.1"/>
    </source>
</evidence>
<dbReference type="InterPro" id="IPR015231">
    <property type="entry name" value="DUF1934"/>
</dbReference>
<sequence length="142" mass="16023">MTLKNTNATVRVRSSVDTDGEVTQMDVIADARYAYRNGKYYIMYEESGLSEMRGCITTVKVEEDGRVWVKRSGALDTNMCYEVGRTHSCVYEFDFGSITMETHATQIDVALTPVGGQIDMRYRLDMGAVKSDNHLNISIKEK</sequence>
<dbReference type="SUPFAM" id="SSF50814">
    <property type="entry name" value="Lipocalins"/>
    <property type="match status" value="1"/>
</dbReference>
<accession>A0A9D1NIG1</accession>
<comment type="caution">
    <text evidence="1">The sequence shown here is derived from an EMBL/GenBank/DDBJ whole genome shotgun (WGS) entry which is preliminary data.</text>
</comment>
<proteinExistence type="predicted"/>
<reference evidence="1" key="2">
    <citation type="journal article" date="2021" name="PeerJ">
        <title>Extensive microbial diversity within the chicken gut microbiome revealed by metagenomics and culture.</title>
        <authorList>
            <person name="Gilroy R."/>
            <person name="Ravi A."/>
            <person name="Getino M."/>
            <person name="Pursley I."/>
            <person name="Horton D.L."/>
            <person name="Alikhan N.F."/>
            <person name="Baker D."/>
            <person name="Gharbi K."/>
            <person name="Hall N."/>
            <person name="Watson M."/>
            <person name="Adriaenssens E.M."/>
            <person name="Foster-Nyarko E."/>
            <person name="Jarju S."/>
            <person name="Secka A."/>
            <person name="Antonio M."/>
            <person name="Oren A."/>
            <person name="Chaudhuri R.R."/>
            <person name="La Ragione R."/>
            <person name="Hildebrand F."/>
            <person name="Pallen M.J."/>
        </authorList>
    </citation>
    <scope>NUCLEOTIDE SEQUENCE</scope>
    <source>
        <strain evidence="1">4920</strain>
    </source>
</reference>
<name>A0A9D1NIG1_9FIRM</name>
<dbReference type="AlphaFoldDB" id="A0A9D1NIG1"/>
<dbReference type="InterPro" id="IPR012674">
    <property type="entry name" value="Calycin"/>
</dbReference>
<reference evidence="1" key="1">
    <citation type="submission" date="2020-10" db="EMBL/GenBank/DDBJ databases">
        <authorList>
            <person name="Gilroy R."/>
        </authorList>
    </citation>
    <scope>NUCLEOTIDE SEQUENCE</scope>
    <source>
        <strain evidence="1">4920</strain>
    </source>
</reference>
<dbReference type="Proteomes" id="UP000886743">
    <property type="component" value="Unassembled WGS sequence"/>
</dbReference>
<organism evidence="1 2">
    <name type="scientific">Candidatus Aphodoplasma excrementigallinarum</name>
    <dbReference type="NCBI Taxonomy" id="2840673"/>
    <lineage>
        <taxon>Bacteria</taxon>
        <taxon>Bacillati</taxon>
        <taxon>Bacillota</taxon>
        <taxon>Clostridia</taxon>
        <taxon>Eubacteriales</taxon>
        <taxon>Candidatus Aphodoplasma</taxon>
    </lineage>
</organism>
<dbReference type="Pfam" id="PF09148">
    <property type="entry name" value="DUF1934"/>
    <property type="match status" value="1"/>
</dbReference>
<evidence type="ECO:0000313" key="2">
    <source>
        <dbReference type="Proteomes" id="UP000886743"/>
    </source>
</evidence>
<dbReference type="Gene3D" id="2.40.128.20">
    <property type="match status" value="1"/>
</dbReference>
<dbReference type="EMBL" id="DVOF01000176">
    <property type="protein sequence ID" value="HIV03121.1"/>
    <property type="molecule type" value="Genomic_DNA"/>
</dbReference>
<protein>
    <submittedName>
        <fullName evidence="1">DUF1934 domain-containing protein</fullName>
    </submittedName>
</protein>